<keyword evidence="2" id="KW-1185">Reference proteome</keyword>
<reference evidence="1 2" key="2">
    <citation type="journal article" date="2022" name="Mol. Ecol. Resour.">
        <title>The genomes of chicory, endive, great burdock and yacon provide insights into Asteraceae paleo-polyploidization history and plant inulin production.</title>
        <authorList>
            <person name="Fan W."/>
            <person name="Wang S."/>
            <person name="Wang H."/>
            <person name="Wang A."/>
            <person name="Jiang F."/>
            <person name="Liu H."/>
            <person name="Zhao H."/>
            <person name="Xu D."/>
            <person name="Zhang Y."/>
        </authorList>
    </citation>
    <scope>NUCLEOTIDE SEQUENCE [LARGE SCALE GENOMIC DNA]</scope>
    <source>
        <strain evidence="2">cv. Yunnan</strain>
        <tissue evidence="1">Leaves</tissue>
    </source>
</reference>
<name>A0ACB9HFS2_9ASTR</name>
<gene>
    <name evidence="1" type="ORF">L1987_37216</name>
</gene>
<evidence type="ECO:0000313" key="1">
    <source>
        <dbReference type="EMBL" id="KAI3794584.1"/>
    </source>
</evidence>
<dbReference type="Proteomes" id="UP001056120">
    <property type="component" value="Linkage Group LG12"/>
</dbReference>
<evidence type="ECO:0000313" key="2">
    <source>
        <dbReference type="Proteomes" id="UP001056120"/>
    </source>
</evidence>
<sequence length="413" mass="45927">MEGAFPITEYLIDIRSDIDDKSSGRTPTDDQSFLLYFIMGTYFGPHLKGEPQKSVFQRRAEDLPPYSPETLAGSCMKTVEVERIYYYVLRKADQSVVLKLPFLQQFLRGNLSTSTKTQTLPFPQFDDLFPPNLHPHSMFKGQYEAISNIVFISDPKTQYIGPEYLERFKRLTKLEDVCLHKDDARCHTTVDGKVLYNIDLQEVEYHKELKPVSCSDTPPKRSVPGNNNTPVSDCVTNNGMPAVCCSDDGALTGMKAGDLAELGSDMIFISSKPSREELINILSATKNGCLLTGSATMGHIGHNIGSIDIGECEGSYLFRVSLPGVKRDEREFSCEVEDDGKVSVRGVTVTGEKTVCRFDQVFEMQSQNLCPPGHFSVSFKLPGPVDPQQFSGNFGTDGILEGIVKKAPKKMKR</sequence>
<dbReference type="EMBL" id="CM042029">
    <property type="protein sequence ID" value="KAI3794584.1"/>
    <property type="molecule type" value="Genomic_DNA"/>
</dbReference>
<reference evidence="2" key="1">
    <citation type="journal article" date="2022" name="Mol. Ecol. Resour.">
        <title>The genomes of chicory, endive, great burdock and yacon provide insights into Asteraceae palaeo-polyploidization history and plant inulin production.</title>
        <authorList>
            <person name="Fan W."/>
            <person name="Wang S."/>
            <person name="Wang H."/>
            <person name="Wang A."/>
            <person name="Jiang F."/>
            <person name="Liu H."/>
            <person name="Zhao H."/>
            <person name="Xu D."/>
            <person name="Zhang Y."/>
        </authorList>
    </citation>
    <scope>NUCLEOTIDE SEQUENCE [LARGE SCALE GENOMIC DNA]</scope>
    <source>
        <strain evidence="2">cv. Yunnan</strain>
    </source>
</reference>
<protein>
    <submittedName>
        <fullName evidence="1">Uncharacterized protein</fullName>
    </submittedName>
</protein>
<proteinExistence type="predicted"/>
<organism evidence="1 2">
    <name type="scientific">Smallanthus sonchifolius</name>
    <dbReference type="NCBI Taxonomy" id="185202"/>
    <lineage>
        <taxon>Eukaryota</taxon>
        <taxon>Viridiplantae</taxon>
        <taxon>Streptophyta</taxon>
        <taxon>Embryophyta</taxon>
        <taxon>Tracheophyta</taxon>
        <taxon>Spermatophyta</taxon>
        <taxon>Magnoliopsida</taxon>
        <taxon>eudicotyledons</taxon>
        <taxon>Gunneridae</taxon>
        <taxon>Pentapetalae</taxon>
        <taxon>asterids</taxon>
        <taxon>campanulids</taxon>
        <taxon>Asterales</taxon>
        <taxon>Asteraceae</taxon>
        <taxon>Asteroideae</taxon>
        <taxon>Heliantheae alliance</taxon>
        <taxon>Millerieae</taxon>
        <taxon>Smallanthus</taxon>
    </lineage>
</organism>
<comment type="caution">
    <text evidence="1">The sequence shown here is derived from an EMBL/GenBank/DDBJ whole genome shotgun (WGS) entry which is preliminary data.</text>
</comment>
<accession>A0ACB9HFS2</accession>